<organism evidence="1 2">
    <name type="scientific">Paraburkholderia domus</name>
    <dbReference type="NCBI Taxonomy" id="2793075"/>
    <lineage>
        <taxon>Bacteria</taxon>
        <taxon>Pseudomonadati</taxon>
        <taxon>Pseudomonadota</taxon>
        <taxon>Betaproteobacteria</taxon>
        <taxon>Burkholderiales</taxon>
        <taxon>Burkholderiaceae</taxon>
        <taxon>Paraburkholderia</taxon>
    </lineage>
</organism>
<protein>
    <submittedName>
        <fullName evidence="1">Uncharacterized protein</fullName>
    </submittedName>
</protein>
<keyword evidence="2" id="KW-1185">Reference proteome</keyword>
<dbReference type="Pfam" id="PF24175">
    <property type="entry name" value="SU10_adaptor"/>
    <property type="match status" value="1"/>
</dbReference>
<gene>
    <name evidence="1" type="ORF">R70211_06774</name>
</gene>
<dbReference type="RefSeq" id="WP_201138569.1">
    <property type="nucleotide sequence ID" value="NZ_CAJNAS010000029.1"/>
</dbReference>
<accession>A0A9N8R2L0</accession>
<evidence type="ECO:0000313" key="2">
    <source>
        <dbReference type="Proteomes" id="UP000675121"/>
    </source>
</evidence>
<comment type="caution">
    <text evidence="1">The sequence shown here is derived from an EMBL/GenBank/DDBJ whole genome shotgun (WGS) entry which is preliminary data.</text>
</comment>
<proteinExistence type="predicted"/>
<evidence type="ECO:0000313" key="1">
    <source>
        <dbReference type="EMBL" id="CAE6958680.1"/>
    </source>
</evidence>
<reference evidence="1" key="1">
    <citation type="submission" date="2021-02" db="EMBL/GenBank/DDBJ databases">
        <authorList>
            <person name="Vanwijnsberghe S."/>
        </authorList>
    </citation>
    <scope>NUCLEOTIDE SEQUENCE</scope>
    <source>
        <strain evidence="1">R-70211</strain>
    </source>
</reference>
<name>A0A9N8R2L0_9BURK</name>
<dbReference type="InterPro" id="IPR056209">
    <property type="entry name" value="SU10_adaptor"/>
</dbReference>
<dbReference type="Proteomes" id="UP000675121">
    <property type="component" value="Unassembled WGS sequence"/>
</dbReference>
<dbReference type="EMBL" id="CAJNAS010000029">
    <property type="protein sequence ID" value="CAE6958680.1"/>
    <property type="molecule type" value="Genomic_DNA"/>
</dbReference>
<sequence length="235" mass="26189">MTTVASLVDEVSLLLNDAEADYPNIRWTRGELVEYANDAAGQIAMLRPDLFEQTDTVTLKPGDRQTLPDNALFYRVDGTLDSKGQLQGRPYAADAVAARVSRLWFDAIACRDSCAARSKPYVINSWVFDPNDPSSFYVDPPVPASPPVRVVVTLSRPPQRANEDADLSADTRFHNAIIEFMLYRAFSKDEDSQTSLARSDRHKQHFYEMLGLAQRADDRLYRSATPAGEARAKSG</sequence>
<dbReference type="AlphaFoldDB" id="A0A9N8R2L0"/>